<keyword evidence="7" id="KW-0732">Signal</keyword>
<evidence type="ECO:0000256" key="13">
    <source>
        <dbReference type="ARBA" id="ARBA00032850"/>
    </source>
</evidence>
<keyword evidence="6" id="KW-0645">Protease</keyword>
<dbReference type="PRINTS" id="PR00834">
    <property type="entry name" value="PROTEASES2C"/>
</dbReference>
<gene>
    <name evidence="16" type="ORF">GPA22_07805</name>
</gene>
<dbReference type="Proteomes" id="UP000623795">
    <property type="component" value="Unassembled WGS sequence"/>
</dbReference>
<name>A0ABX1PW29_9RHOO</name>
<evidence type="ECO:0000256" key="3">
    <source>
        <dbReference type="ARBA" id="ARBA00010541"/>
    </source>
</evidence>
<dbReference type="Pfam" id="PF17820">
    <property type="entry name" value="PDZ_6"/>
    <property type="match status" value="1"/>
</dbReference>
<dbReference type="InterPro" id="IPR011782">
    <property type="entry name" value="Pept_S1C_Do"/>
</dbReference>
<dbReference type="InterPro" id="IPR009003">
    <property type="entry name" value="Peptidase_S1_PA"/>
</dbReference>
<dbReference type="Pfam" id="PF13180">
    <property type="entry name" value="PDZ_2"/>
    <property type="match status" value="1"/>
</dbReference>
<evidence type="ECO:0000256" key="1">
    <source>
        <dbReference type="ARBA" id="ARBA00001772"/>
    </source>
</evidence>
<dbReference type="InterPro" id="IPR001940">
    <property type="entry name" value="Peptidase_S1C"/>
</dbReference>
<evidence type="ECO:0000259" key="15">
    <source>
        <dbReference type="PROSITE" id="PS50106"/>
    </source>
</evidence>
<keyword evidence="8" id="KW-0677">Repeat</keyword>
<evidence type="ECO:0000256" key="6">
    <source>
        <dbReference type="ARBA" id="ARBA00022670"/>
    </source>
</evidence>
<evidence type="ECO:0000256" key="14">
    <source>
        <dbReference type="SAM" id="MobiDB-lite"/>
    </source>
</evidence>
<keyword evidence="11" id="KW-0720">Serine protease</keyword>
<comment type="caution">
    <text evidence="16">The sequence shown here is derived from an EMBL/GenBank/DDBJ whole genome shotgun (WGS) entry which is preliminary data.</text>
</comment>
<reference evidence="16 17" key="1">
    <citation type="submission" date="2019-12" db="EMBL/GenBank/DDBJ databases">
        <title>Comparative genomics gives insights into the taxonomy of the Azoarcus-Aromatoleum group and reveals separate origins of nif in the plant-associated Azoarcus and non-plant-associated Aromatoleum sub-groups.</title>
        <authorList>
            <person name="Lafos M."/>
            <person name="Maluk M."/>
            <person name="Batista M."/>
            <person name="Junghare M."/>
            <person name="Carmona M."/>
            <person name="Faoro H."/>
            <person name="Cruz L.M."/>
            <person name="Battistoni F."/>
            <person name="De Souza E."/>
            <person name="Pedrosa F."/>
            <person name="Chen W.-M."/>
            <person name="Poole P.S."/>
            <person name="Dixon R.A."/>
            <person name="James E.K."/>
        </authorList>
    </citation>
    <scope>NUCLEOTIDE SEQUENCE [LARGE SCALE GENOMIC DNA]</scope>
    <source>
        <strain evidence="16 17">Td21</strain>
    </source>
</reference>
<accession>A0ABX1PW29</accession>
<dbReference type="Pfam" id="PF13365">
    <property type="entry name" value="Trypsin_2"/>
    <property type="match status" value="1"/>
</dbReference>
<evidence type="ECO:0000256" key="7">
    <source>
        <dbReference type="ARBA" id="ARBA00022729"/>
    </source>
</evidence>
<dbReference type="InterPro" id="IPR041489">
    <property type="entry name" value="PDZ_6"/>
</dbReference>
<evidence type="ECO:0000256" key="11">
    <source>
        <dbReference type="ARBA" id="ARBA00022825"/>
    </source>
</evidence>
<keyword evidence="17" id="KW-1185">Reference proteome</keyword>
<dbReference type="PANTHER" id="PTHR22939:SF130">
    <property type="entry name" value="PERIPLASMIC SERINE ENDOPROTEASE DEGP-LIKE-RELATED"/>
    <property type="match status" value="1"/>
</dbReference>
<evidence type="ECO:0000256" key="4">
    <source>
        <dbReference type="ARBA" id="ARBA00013035"/>
    </source>
</evidence>
<sequence>MTSQTLKFAGVAAATIAATIWGGYEIGHSVAPAATAATPVAIRSGQPLAAAALPDFGSIVESYGPAVVNISVEGTVKTTARGRNPFGQLDPDDPFSEFFRRFAPRGKGKPSEQITHGQGSGFIVSADGIVLTNAHVVADANNVTVKLTDKREFTAKVVGIDKQTDIAVLRIDAQGLPTVPLGDPADLRVGDWVLAIGSPFGFENSVTAGIVSAKSRSLPDEGYVPFLQTDVAINPGNSGGPLLNLKGEVVGINSQIYSQSGGYQGLSFAIPINVAAHVKDQLLAQGKVTRGRLGIAIQDLNQGLADSFGLSVARGALVSHVEAGSPAAAAGLEAGDVVLKFNGEPIASSAELPPRVAVVTPGKPVKLEIWRKGKALEITVTVGEQQPDKVAAADEAPQPDDGGRLGVSVRPLTNDEQKATDTRGGLLVLDSSGPASRAGIEEGDVILAVNGKQVHRVDELRKQLADAGKHVALLIQRGDARIFVPIELG</sequence>
<proteinExistence type="inferred from homology"/>
<dbReference type="SUPFAM" id="SSF50494">
    <property type="entry name" value="Trypsin-like serine proteases"/>
    <property type="match status" value="1"/>
</dbReference>
<evidence type="ECO:0000256" key="12">
    <source>
        <dbReference type="ARBA" id="ARBA00023016"/>
    </source>
</evidence>
<feature type="domain" description="PDZ" evidence="15">
    <location>
        <begin position="294"/>
        <end position="373"/>
    </location>
</feature>
<comment type="subcellular location">
    <subcellularLocation>
        <location evidence="2">Periplasm</location>
    </subcellularLocation>
</comment>
<keyword evidence="9" id="KW-0574">Periplasm</keyword>
<dbReference type="InterPro" id="IPR001478">
    <property type="entry name" value="PDZ"/>
</dbReference>
<evidence type="ECO:0000313" key="17">
    <source>
        <dbReference type="Proteomes" id="UP000623795"/>
    </source>
</evidence>
<dbReference type="RefSeq" id="WP_169255537.1">
    <property type="nucleotide sequence ID" value="NZ_WTVN01000009.1"/>
</dbReference>
<feature type="domain" description="PDZ" evidence="15">
    <location>
        <begin position="400"/>
        <end position="479"/>
    </location>
</feature>
<comment type="catalytic activity">
    <reaction evidence="1">
        <text>Acts on substrates that are at least partially unfolded. The cleavage site P1 residue is normally between a pair of hydrophobic residues, such as Val-|-Val.</text>
        <dbReference type="EC" id="3.4.21.107"/>
    </reaction>
</comment>
<dbReference type="SUPFAM" id="SSF50156">
    <property type="entry name" value="PDZ domain-like"/>
    <property type="match status" value="2"/>
</dbReference>
<dbReference type="EC" id="3.4.21.107" evidence="4"/>
<evidence type="ECO:0000256" key="2">
    <source>
        <dbReference type="ARBA" id="ARBA00004418"/>
    </source>
</evidence>
<evidence type="ECO:0000256" key="8">
    <source>
        <dbReference type="ARBA" id="ARBA00022737"/>
    </source>
</evidence>
<dbReference type="Gene3D" id="2.30.42.10">
    <property type="match status" value="2"/>
</dbReference>
<dbReference type="InterPro" id="IPR036034">
    <property type="entry name" value="PDZ_sf"/>
</dbReference>
<evidence type="ECO:0000256" key="10">
    <source>
        <dbReference type="ARBA" id="ARBA00022801"/>
    </source>
</evidence>
<comment type="similarity">
    <text evidence="3">Belongs to the peptidase S1C family.</text>
</comment>
<dbReference type="Gene3D" id="2.40.10.120">
    <property type="match status" value="1"/>
</dbReference>
<dbReference type="NCBIfam" id="TIGR02037">
    <property type="entry name" value="degP_htrA_DO"/>
    <property type="match status" value="1"/>
</dbReference>
<dbReference type="CDD" id="cd10839">
    <property type="entry name" value="cpPDZ1_DegP-like"/>
    <property type="match status" value="1"/>
</dbReference>
<dbReference type="SMART" id="SM00228">
    <property type="entry name" value="PDZ"/>
    <property type="match status" value="2"/>
</dbReference>
<evidence type="ECO:0000256" key="5">
    <source>
        <dbReference type="ARBA" id="ARBA00013958"/>
    </source>
</evidence>
<dbReference type="EMBL" id="WTVN01000009">
    <property type="protein sequence ID" value="NMG43634.1"/>
    <property type="molecule type" value="Genomic_DNA"/>
</dbReference>
<organism evidence="16 17">
    <name type="scientific">Aromatoleum toluvorans</name>
    <dbReference type="NCBI Taxonomy" id="92002"/>
    <lineage>
        <taxon>Bacteria</taxon>
        <taxon>Pseudomonadati</taxon>
        <taxon>Pseudomonadota</taxon>
        <taxon>Betaproteobacteria</taxon>
        <taxon>Rhodocyclales</taxon>
        <taxon>Rhodocyclaceae</taxon>
        <taxon>Aromatoleum</taxon>
    </lineage>
</organism>
<dbReference type="PANTHER" id="PTHR22939">
    <property type="entry name" value="SERINE PROTEASE FAMILY S1C HTRA-RELATED"/>
    <property type="match status" value="1"/>
</dbReference>
<dbReference type="PROSITE" id="PS50106">
    <property type="entry name" value="PDZ"/>
    <property type="match status" value="2"/>
</dbReference>
<keyword evidence="10" id="KW-0378">Hydrolase</keyword>
<feature type="region of interest" description="Disordered" evidence="14">
    <location>
        <begin position="387"/>
        <end position="426"/>
    </location>
</feature>
<evidence type="ECO:0000256" key="9">
    <source>
        <dbReference type="ARBA" id="ARBA00022764"/>
    </source>
</evidence>
<protein>
    <recommendedName>
        <fullName evidence="5">Probable periplasmic serine endoprotease DegP-like</fullName>
        <ecNumber evidence="4">3.4.21.107</ecNumber>
    </recommendedName>
    <alternativeName>
        <fullName evidence="13">Protease Do</fullName>
    </alternativeName>
</protein>
<keyword evidence="12" id="KW-0346">Stress response</keyword>
<evidence type="ECO:0000313" key="16">
    <source>
        <dbReference type="EMBL" id="NMG43634.1"/>
    </source>
</evidence>